<evidence type="ECO:0000313" key="1">
    <source>
        <dbReference type="EMBL" id="MDX8045559.1"/>
    </source>
</evidence>
<evidence type="ECO:0000313" key="2">
    <source>
        <dbReference type="Proteomes" id="UP001277972"/>
    </source>
</evidence>
<dbReference type="EMBL" id="JAWZSR010000003">
    <property type="protein sequence ID" value="MDX8045559.1"/>
    <property type="molecule type" value="Genomic_DNA"/>
</dbReference>
<dbReference type="Proteomes" id="UP001277972">
    <property type="component" value="Unassembled WGS sequence"/>
</dbReference>
<organism evidence="1 2">
    <name type="scientific">Gracilibacillus pellucidus</name>
    <dbReference type="NCBI Taxonomy" id="3095368"/>
    <lineage>
        <taxon>Bacteria</taxon>
        <taxon>Bacillati</taxon>
        <taxon>Bacillota</taxon>
        <taxon>Bacilli</taxon>
        <taxon>Bacillales</taxon>
        <taxon>Bacillaceae</taxon>
        <taxon>Gracilibacillus</taxon>
    </lineage>
</organism>
<name>A0ACC6M3Q1_9BACI</name>
<comment type="caution">
    <text evidence="1">The sequence shown here is derived from an EMBL/GenBank/DDBJ whole genome shotgun (WGS) entry which is preliminary data.</text>
</comment>
<protein>
    <submittedName>
        <fullName evidence="1">LysR family transcriptional regulator</fullName>
    </submittedName>
</protein>
<gene>
    <name evidence="1" type="ORF">SH601_06120</name>
</gene>
<sequence length="278" mass="31991">MKIEDYQLLVALKQAGTIRGAAEKLLISQPALSQRLKQVEQHWEETLFIRSHKKLALTPSGEMIIDFAEKTIKEEKELRERVESMSKEISGTLSLGVSSVVGQYMLPDLLQTYITRYPQVKIELQTGLSEVFRQTSEQFHLCIIRGEKPKNLICQVLREDKLYLVEKKDRVQKEKSLIAFQSDYTFETTVNNWFAQHPSFTYSTVIKVDQIETCKQLVAKGIGFAVLPEIAIGDLSTTAYHFYPLMTDKIYITRKTWMCTNETANQLPQVQAFIDMIK</sequence>
<reference evidence="1" key="1">
    <citation type="submission" date="2023-11" db="EMBL/GenBank/DDBJ databases">
        <title>Gracilibacillus pellucida a moderately halophilic bacterium isolated from saline soil in Xinjiang province.</title>
        <authorList>
            <person name="Zhang Z."/>
            <person name="Tan F."/>
            <person name="Wang Y."/>
            <person name="Xia M."/>
        </authorList>
    </citation>
    <scope>NUCLEOTIDE SEQUENCE</scope>
    <source>
        <strain evidence="1">S3-1-1</strain>
    </source>
</reference>
<keyword evidence="2" id="KW-1185">Reference proteome</keyword>
<proteinExistence type="predicted"/>
<accession>A0ACC6M3Q1</accession>